<dbReference type="InterPro" id="IPR007180">
    <property type="entry name" value="DUF382"/>
</dbReference>
<feature type="compositionally biased region" description="Polar residues" evidence="1">
    <location>
        <begin position="552"/>
        <end position="570"/>
    </location>
</feature>
<dbReference type="EMBL" id="JAEUBE010000378">
    <property type="protein sequence ID" value="KAH3662277.1"/>
    <property type="molecule type" value="Genomic_DNA"/>
</dbReference>
<evidence type="ECO:0000256" key="1">
    <source>
        <dbReference type="SAM" id="MobiDB-lite"/>
    </source>
</evidence>
<dbReference type="Proteomes" id="UP000769157">
    <property type="component" value="Unassembled WGS sequence"/>
</dbReference>
<proteinExistence type="predicted"/>
<comment type="caution">
    <text evidence="3">The sequence shown here is derived from an EMBL/GenBank/DDBJ whole genome shotgun (WGS) entry which is preliminary data.</text>
</comment>
<feature type="region of interest" description="Disordered" evidence="1">
    <location>
        <begin position="1"/>
        <end position="21"/>
    </location>
</feature>
<feature type="region of interest" description="Disordered" evidence="1">
    <location>
        <begin position="604"/>
        <end position="637"/>
    </location>
</feature>
<dbReference type="GeneID" id="70237490"/>
<evidence type="ECO:0000313" key="4">
    <source>
        <dbReference type="Proteomes" id="UP000769157"/>
    </source>
</evidence>
<dbReference type="RefSeq" id="XP_046059366.1">
    <property type="nucleotide sequence ID" value="XM_046206719.1"/>
</dbReference>
<protein>
    <recommendedName>
        <fullName evidence="2">PSP proline-rich domain-containing protein</fullName>
    </recommendedName>
</protein>
<name>A0A9P8NZW3_9ASCO</name>
<dbReference type="PANTHER" id="PTHR12785">
    <property type="entry name" value="SPLICING FACTOR 3B"/>
    <property type="match status" value="1"/>
</dbReference>
<feature type="region of interest" description="Disordered" evidence="1">
    <location>
        <begin position="479"/>
        <end position="576"/>
    </location>
</feature>
<evidence type="ECO:0000313" key="3">
    <source>
        <dbReference type="EMBL" id="KAH3662277.1"/>
    </source>
</evidence>
<gene>
    <name evidence="3" type="ORF">OGAPHI_005526</name>
</gene>
<dbReference type="InterPro" id="IPR006568">
    <property type="entry name" value="PSP_pro-rich"/>
</dbReference>
<feature type="domain" description="PSP proline-rich" evidence="2">
    <location>
        <begin position="440"/>
        <end position="494"/>
    </location>
</feature>
<dbReference type="Pfam" id="PF04046">
    <property type="entry name" value="PSP"/>
    <property type="match status" value="1"/>
</dbReference>
<organism evidence="3 4">
    <name type="scientific">Ogataea philodendri</name>
    <dbReference type="NCBI Taxonomy" id="1378263"/>
    <lineage>
        <taxon>Eukaryota</taxon>
        <taxon>Fungi</taxon>
        <taxon>Dikarya</taxon>
        <taxon>Ascomycota</taxon>
        <taxon>Saccharomycotina</taxon>
        <taxon>Pichiomycetes</taxon>
        <taxon>Pichiales</taxon>
        <taxon>Pichiaceae</taxon>
        <taxon>Ogataea</taxon>
    </lineage>
</organism>
<sequence length="637" mass="71877">MLNRTVEPEAGKFGGEASPGETVTELRSSVACRSTPPSWAPPWWITRLGASVCERKSANDISYADPVNTVDRGDVPATLAWLKYDSNELNFGDENTLVEYALTASDRTNHSDLAVCAPISHCCVSCVNLRSIRSKVRDKSLSVLARWSSASFSSVVIFSDISETESCVLGGWSISKRRPGSLETGSLIAGALLLSLQKRELSLANGDVKPELKKESVEPEVPDSPLDVVVEEAPLGEYEEFKAVFDKFQSRNDEDQTQEEQPENTENNQIQSFEGLEGDDLPEQLSKRQFKKKYKIPLAYLKAESDKPELLEMADADSPDPRLLAYLKSQHNAILVPQHWAAAKGFLMGRRNYDRPPYQLPKFIADTGIIQMRSSMNDNESTLKQRMRERVQPRMGQLDIDFNKLYDAFFKNQTKPDMLRFGEVYFEGLESIELLGPFKVGKYRPGVMTPRLREALGMVGGKSRLPPWYEKFQKLGPPPSYPYMRIRSDGTVSFDNDQRTIVSRGEPVDRTRWGQLEEESESESEEEEEESDTEEKPNEYVPSNEDIMIDSIQETKTPIQLKSQPVQQPDTTDEGPKHLYTVLKEKKGGQTDSIYGTESLAYDLKRGPSEADAKPEQEPKRLKTQPPVKTTQEKFRF</sequence>
<accession>A0A9P8NZW3</accession>
<dbReference type="InterPro" id="IPR052584">
    <property type="entry name" value="U2_snRNP_Complex_Component"/>
</dbReference>
<dbReference type="OrthoDB" id="10260794at2759"/>
<feature type="region of interest" description="Disordered" evidence="1">
    <location>
        <begin position="250"/>
        <end position="278"/>
    </location>
</feature>
<dbReference type="SMART" id="SM00581">
    <property type="entry name" value="PSP"/>
    <property type="match status" value="1"/>
</dbReference>
<reference evidence="3" key="2">
    <citation type="submission" date="2021-01" db="EMBL/GenBank/DDBJ databases">
        <authorList>
            <person name="Schikora-Tamarit M.A."/>
        </authorList>
    </citation>
    <scope>NUCLEOTIDE SEQUENCE</scope>
    <source>
        <strain evidence="3">CBS6075</strain>
    </source>
</reference>
<dbReference type="Pfam" id="PF04037">
    <property type="entry name" value="DUF382"/>
    <property type="match status" value="1"/>
</dbReference>
<feature type="compositionally biased region" description="Polar residues" evidence="1">
    <location>
        <begin position="490"/>
        <end position="501"/>
    </location>
</feature>
<feature type="compositionally biased region" description="Acidic residues" evidence="1">
    <location>
        <begin position="516"/>
        <end position="533"/>
    </location>
</feature>
<reference evidence="3" key="1">
    <citation type="journal article" date="2021" name="Open Biol.">
        <title>Shared evolutionary footprints suggest mitochondrial oxidative damage underlies multiple complex I losses in fungi.</title>
        <authorList>
            <person name="Schikora-Tamarit M.A."/>
            <person name="Marcet-Houben M."/>
            <person name="Nosek J."/>
            <person name="Gabaldon T."/>
        </authorList>
    </citation>
    <scope>NUCLEOTIDE SEQUENCE</scope>
    <source>
        <strain evidence="3">CBS6075</strain>
    </source>
</reference>
<feature type="compositionally biased region" description="Basic and acidic residues" evidence="1">
    <location>
        <begin position="604"/>
        <end position="621"/>
    </location>
</feature>
<feature type="compositionally biased region" description="Basic and acidic residues" evidence="1">
    <location>
        <begin position="1"/>
        <end position="10"/>
    </location>
</feature>
<dbReference type="AlphaFoldDB" id="A0A9P8NZW3"/>
<dbReference type="GO" id="GO:0005634">
    <property type="term" value="C:nucleus"/>
    <property type="evidence" value="ECO:0007669"/>
    <property type="project" value="InterPro"/>
</dbReference>
<keyword evidence="4" id="KW-1185">Reference proteome</keyword>
<evidence type="ECO:0000259" key="2">
    <source>
        <dbReference type="SMART" id="SM00581"/>
    </source>
</evidence>
<dbReference type="PANTHER" id="PTHR12785:SF6">
    <property type="entry name" value="SPLICING FACTOR 3B SUBUNIT 2"/>
    <property type="match status" value="1"/>
</dbReference>